<comment type="caution">
    <text evidence="3">The sequence shown here is derived from an EMBL/GenBank/DDBJ whole genome shotgun (WGS) entry which is preliminary data.</text>
</comment>
<reference evidence="3 4" key="1">
    <citation type="submission" date="2024-01" db="EMBL/GenBank/DDBJ databases">
        <title>Genome insights into Plantactinospora veratri sp. nov.</title>
        <authorList>
            <person name="Wang L."/>
        </authorList>
    </citation>
    <scope>NUCLEOTIDE SEQUENCE [LARGE SCALE GENOMIC DNA]</scope>
    <source>
        <strain evidence="3 4">NEAU-FHS4</strain>
    </source>
</reference>
<name>A0ABU7S6T8_9ACTN</name>
<organism evidence="3 4">
    <name type="scientific">Plantactinospora veratri</name>
    <dbReference type="NCBI Taxonomy" id="1436122"/>
    <lineage>
        <taxon>Bacteria</taxon>
        <taxon>Bacillati</taxon>
        <taxon>Actinomycetota</taxon>
        <taxon>Actinomycetes</taxon>
        <taxon>Micromonosporales</taxon>
        <taxon>Micromonosporaceae</taxon>
        <taxon>Plantactinospora</taxon>
    </lineage>
</organism>
<gene>
    <name evidence="3" type="ORF">V1634_02095</name>
</gene>
<keyword evidence="4" id="KW-1185">Reference proteome</keyword>
<dbReference type="Proteomes" id="UP001339911">
    <property type="component" value="Unassembled WGS sequence"/>
</dbReference>
<protein>
    <submittedName>
        <fullName evidence="3">Uncharacterized protein</fullName>
    </submittedName>
</protein>
<sequence>MDELDPIAARRLDTAFADLRADALDRAAAPDPDAPRRIAYRRTRNRVAAVGTLAVAVVAGSVIGVLGTDGAELPEPPVAGTPSHTTVPETAAPSAPPSATPSGSPSPAASATPSGTPSPTAPPRTPADPAPTRPDDRGQAPKPGPAEPDRPTDLVLTGPTEVTLSPVDGRYAGTIQIVVRNQGEQPYDATGLIMVEPLEVRTRLDGTDFGPCFYTDQNSRTRTSECSGFDTVPSGGSQASTFAITVDVAPAPGTRTIDGYRLTVRSNLDGRFLTDKTPGDNTIGVRLRLTGG</sequence>
<feature type="region of interest" description="Disordered" evidence="1">
    <location>
        <begin position="73"/>
        <end position="162"/>
    </location>
</feature>
<accession>A0ABU7S6T8</accession>
<evidence type="ECO:0000256" key="2">
    <source>
        <dbReference type="SAM" id="Phobius"/>
    </source>
</evidence>
<keyword evidence="2" id="KW-1133">Transmembrane helix</keyword>
<feature type="compositionally biased region" description="Low complexity" evidence="1">
    <location>
        <begin position="100"/>
        <end position="118"/>
    </location>
</feature>
<evidence type="ECO:0000313" key="4">
    <source>
        <dbReference type="Proteomes" id="UP001339911"/>
    </source>
</evidence>
<dbReference type="RefSeq" id="WP_331205990.1">
    <property type="nucleotide sequence ID" value="NZ_JAZGQL010000001.1"/>
</dbReference>
<dbReference type="EMBL" id="JAZGQL010000001">
    <property type="protein sequence ID" value="MEE6305625.1"/>
    <property type="molecule type" value="Genomic_DNA"/>
</dbReference>
<proteinExistence type="predicted"/>
<keyword evidence="2" id="KW-0812">Transmembrane</keyword>
<keyword evidence="2" id="KW-0472">Membrane</keyword>
<evidence type="ECO:0000313" key="3">
    <source>
        <dbReference type="EMBL" id="MEE6305625.1"/>
    </source>
</evidence>
<feature type="transmembrane region" description="Helical" evidence="2">
    <location>
        <begin position="47"/>
        <end position="67"/>
    </location>
</feature>
<feature type="compositionally biased region" description="Pro residues" evidence="1">
    <location>
        <begin position="119"/>
        <end position="132"/>
    </location>
</feature>
<evidence type="ECO:0000256" key="1">
    <source>
        <dbReference type="SAM" id="MobiDB-lite"/>
    </source>
</evidence>